<evidence type="ECO:0000259" key="3">
    <source>
        <dbReference type="Pfam" id="PF00675"/>
    </source>
</evidence>
<comment type="similarity">
    <text evidence="1 2">Belongs to the peptidase M16 family.</text>
</comment>
<feature type="domain" description="Peptidase M16 C-terminal" evidence="4">
    <location>
        <begin position="168"/>
        <end position="342"/>
    </location>
</feature>
<organism evidence="5 6">
    <name type="scientific">Candidatus Borkfalkia faecigallinarum</name>
    <dbReference type="NCBI Taxonomy" id="2838509"/>
    <lineage>
        <taxon>Bacteria</taxon>
        <taxon>Bacillati</taxon>
        <taxon>Bacillota</taxon>
        <taxon>Clostridia</taxon>
        <taxon>Christensenellales</taxon>
        <taxon>Christensenellaceae</taxon>
        <taxon>Candidatus Borkfalkia</taxon>
    </lineage>
</organism>
<dbReference type="SUPFAM" id="SSF63411">
    <property type="entry name" value="LuxS/MPP-like metallohydrolase"/>
    <property type="match status" value="2"/>
</dbReference>
<dbReference type="GO" id="GO:0004222">
    <property type="term" value="F:metalloendopeptidase activity"/>
    <property type="evidence" value="ECO:0007669"/>
    <property type="project" value="InterPro"/>
</dbReference>
<dbReference type="EMBL" id="DXFD01000040">
    <property type="protein sequence ID" value="HIX46512.1"/>
    <property type="molecule type" value="Genomic_DNA"/>
</dbReference>
<dbReference type="InterPro" id="IPR050361">
    <property type="entry name" value="MPP/UQCRC_Complex"/>
</dbReference>
<dbReference type="PROSITE" id="PS00143">
    <property type="entry name" value="INSULINASE"/>
    <property type="match status" value="1"/>
</dbReference>
<proteinExistence type="inferred from homology"/>
<dbReference type="InterPro" id="IPR001431">
    <property type="entry name" value="Pept_M16_Zn_BS"/>
</dbReference>
<accession>A0A9D1VTR2</accession>
<dbReference type="PANTHER" id="PTHR11851">
    <property type="entry name" value="METALLOPROTEASE"/>
    <property type="match status" value="1"/>
</dbReference>
<gene>
    <name evidence="5" type="ORF">H9737_02345</name>
</gene>
<dbReference type="InterPro" id="IPR011249">
    <property type="entry name" value="Metalloenz_LuxS/M16"/>
</dbReference>
<feature type="domain" description="Peptidase M16 N-terminal" evidence="3">
    <location>
        <begin position="25"/>
        <end position="161"/>
    </location>
</feature>
<dbReference type="AlphaFoldDB" id="A0A9D1VTR2"/>
<evidence type="ECO:0000256" key="1">
    <source>
        <dbReference type="ARBA" id="ARBA00007261"/>
    </source>
</evidence>
<dbReference type="InterPro" id="IPR007863">
    <property type="entry name" value="Peptidase_M16_C"/>
</dbReference>
<dbReference type="Gene3D" id="3.30.830.10">
    <property type="entry name" value="Metalloenzyme, LuxS/M16 peptidase-like"/>
    <property type="match status" value="2"/>
</dbReference>
<comment type="caution">
    <text evidence="5">The sequence shown here is derived from an EMBL/GenBank/DDBJ whole genome shotgun (WGS) entry which is preliminary data.</text>
</comment>
<dbReference type="InterPro" id="IPR011765">
    <property type="entry name" value="Pept_M16_N"/>
</dbReference>
<evidence type="ECO:0000313" key="6">
    <source>
        <dbReference type="Proteomes" id="UP000824249"/>
    </source>
</evidence>
<reference evidence="5" key="2">
    <citation type="submission" date="2021-04" db="EMBL/GenBank/DDBJ databases">
        <authorList>
            <person name="Gilroy R."/>
        </authorList>
    </citation>
    <scope>NUCLEOTIDE SEQUENCE</scope>
    <source>
        <strain evidence="5">26628</strain>
    </source>
</reference>
<dbReference type="GO" id="GO:0006508">
    <property type="term" value="P:proteolysis"/>
    <property type="evidence" value="ECO:0007669"/>
    <property type="project" value="InterPro"/>
</dbReference>
<name>A0A9D1VTR2_9FIRM</name>
<reference evidence="5" key="1">
    <citation type="journal article" date="2021" name="PeerJ">
        <title>Extensive microbial diversity within the chicken gut microbiome revealed by metagenomics and culture.</title>
        <authorList>
            <person name="Gilroy R."/>
            <person name="Ravi A."/>
            <person name="Getino M."/>
            <person name="Pursley I."/>
            <person name="Horton D.L."/>
            <person name="Alikhan N.F."/>
            <person name="Baker D."/>
            <person name="Gharbi K."/>
            <person name="Hall N."/>
            <person name="Watson M."/>
            <person name="Adriaenssens E.M."/>
            <person name="Foster-Nyarko E."/>
            <person name="Jarju S."/>
            <person name="Secka A."/>
            <person name="Antonio M."/>
            <person name="Oren A."/>
            <person name="Chaudhuri R.R."/>
            <person name="La Ragione R."/>
            <person name="Hildebrand F."/>
            <person name="Pallen M.J."/>
        </authorList>
    </citation>
    <scope>NUCLEOTIDE SEQUENCE</scope>
    <source>
        <strain evidence="5">26628</strain>
    </source>
</reference>
<evidence type="ECO:0000313" key="5">
    <source>
        <dbReference type="EMBL" id="HIX46512.1"/>
    </source>
</evidence>
<dbReference type="Pfam" id="PF00675">
    <property type="entry name" value="Peptidase_M16"/>
    <property type="match status" value="1"/>
</dbReference>
<dbReference type="GO" id="GO:0046872">
    <property type="term" value="F:metal ion binding"/>
    <property type="evidence" value="ECO:0007669"/>
    <property type="project" value="InterPro"/>
</dbReference>
<protein>
    <submittedName>
        <fullName evidence="5">Insulinase family protein</fullName>
    </submittedName>
</protein>
<dbReference type="PANTHER" id="PTHR11851:SF49">
    <property type="entry name" value="MITOCHONDRIAL-PROCESSING PEPTIDASE SUBUNIT ALPHA"/>
    <property type="match status" value="1"/>
</dbReference>
<dbReference type="Pfam" id="PF05193">
    <property type="entry name" value="Peptidase_M16_C"/>
    <property type="match status" value="1"/>
</dbReference>
<evidence type="ECO:0000256" key="2">
    <source>
        <dbReference type="RuleBase" id="RU004447"/>
    </source>
</evidence>
<sequence>MDKVYSKKFPSGLRLVVKKIDGLLSVSMGLLVGTGSCFETEQENGISHFIEHMMFKGTPKRNAFEISDAMDRIGAQSNAFTSKDTTCYYAKSTSEHLEEAFEILSDFVLHSTFPESEMDREKGVVLEEIAMVEDTPDDLCLDVLAEAYYGAAGYGRAILGPSDNVRRFTREDLCAYIAECYNPANIVVSLAGNVDPHFAEELVEKYMESELIKRAFTPRAKQIELRGQSLFRSKDIEQVHFAFGYPSFPREDKRMDAAMVVNAVLGGGMSSRLFQRVREQLGLAYTVYSFISSYTEGGSLTVYAGVNPNNVQKACDAIDETIDTLRKNMITPEELVRGKEQLKSSLIMAQENTATQMIAYGKYMLYNDSILDMEKRIRELGALTLDDCALALEGSFHTDHAATAAVGKIDAPLRLPR</sequence>
<dbReference type="Proteomes" id="UP000824249">
    <property type="component" value="Unassembled WGS sequence"/>
</dbReference>
<evidence type="ECO:0000259" key="4">
    <source>
        <dbReference type="Pfam" id="PF05193"/>
    </source>
</evidence>